<dbReference type="EMBL" id="JACHOA010000002">
    <property type="protein sequence ID" value="MBB4612830.1"/>
    <property type="molecule type" value="Genomic_DNA"/>
</dbReference>
<dbReference type="PROSITE" id="PS00455">
    <property type="entry name" value="AMP_BINDING"/>
    <property type="match status" value="1"/>
</dbReference>
<sequence length="523" mass="57286">MNERTRPVHFHPKYHATRNPDRPAVIMGGSGEVITYAQLEARSNQFAQLLRARGLQIGDTIALCLENRADFFALAWGAQRAGLVYVAISSRLAAPEIAYIAHDSGSRLLIGSAYTATVLDEVARLAPEVPQLRYDTEGPLSLDAALDAQPATPIADERAGCDMLYSSGTTGKPKGVRVPLPEDPEIGGVNALIGIAAQAFGITGDAIYLSPAPLYHAAPLRWSMTIHRMGGTVVAMEKFDPEHALELIEKYKVTDSQWVPTHFVRMLKLPDEVRTKYDTSTLKCAIHAAAPCPVPVKQAMIAWWGPVIREYYAGTEGNGFTFVSSEDWLQRPGSVGRAILGTIRICNEDGDEVPPRTEGQVFFEGGNPFTYHNDPDKTRDATNKHGWTSLGDVGWVDEDGYLFLTDRKSFMIISGGVNIYPQEIENLLVTHPKVADVAVIGAPDPDMGEKVVAVVQPRDMAEAGPALAAELAEWLGPQLSRVKMPRQIDFRAELPREPTGKLFKRLLRDEYKQAYEAAQTANA</sequence>
<feature type="domain" description="AMP-dependent synthetase/ligase" evidence="2">
    <location>
        <begin position="15"/>
        <end position="367"/>
    </location>
</feature>
<dbReference type="PANTHER" id="PTHR24096">
    <property type="entry name" value="LONG-CHAIN-FATTY-ACID--COA LIGASE"/>
    <property type="match status" value="1"/>
</dbReference>
<evidence type="ECO:0000259" key="2">
    <source>
        <dbReference type="Pfam" id="PF00501"/>
    </source>
</evidence>
<dbReference type="Gene3D" id="3.30.300.30">
    <property type="match status" value="1"/>
</dbReference>
<keyword evidence="4" id="KW-0436">Ligase</keyword>
<feature type="region of interest" description="Disordered" evidence="1">
    <location>
        <begin position="1"/>
        <end position="21"/>
    </location>
</feature>
<feature type="domain" description="AMP-binding enzyme C-terminal" evidence="3">
    <location>
        <begin position="423"/>
        <end position="501"/>
    </location>
</feature>
<dbReference type="GO" id="GO:0016405">
    <property type="term" value="F:CoA-ligase activity"/>
    <property type="evidence" value="ECO:0007669"/>
    <property type="project" value="TreeGrafter"/>
</dbReference>
<feature type="compositionally biased region" description="Basic residues" evidence="1">
    <location>
        <begin position="7"/>
        <end position="16"/>
    </location>
</feature>
<dbReference type="Proteomes" id="UP000538566">
    <property type="component" value="Unassembled WGS sequence"/>
</dbReference>
<keyword evidence="5" id="KW-1185">Reference proteome</keyword>
<dbReference type="InterPro" id="IPR042099">
    <property type="entry name" value="ANL_N_sf"/>
</dbReference>
<evidence type="ECO:0000313" key="4">
    <source>
        <dbReference type="EMBL" id="MBB4612830.1"/>
    </source>
</evidence>
<dbReference type="InterPro" id="IPR045851">
    <property type="entry name" value="AMP-bd_C_sf"/>
</dbReference>
<dbReference type="RefSeq" id="WP_181447280.1">
    <property type="nucleotide sequence ID" value="NZ_JACHOA010000002.1"/>
</dbReference>
<dbReference type="Gene3D" id="3.40.50.12780">
    <property type="entry name" value="N-terminal domain of ligase-like"/>
    <property type="match status" value="1"/>
</dbReference>
<dbReference type="InterPro" id="IPR020845">
    <property type="entry name" value="AMP-binding_CS"/>
</dbReference>
<dbReference type="InterPro" id="IPR025110">
    <property type="entry name" value="AMP-bd_C"/>
</dbReference>
<dbReference type="PANTHER" id="PTHR24096:SF323">
    <property type="entry name" value="BLR3536 PROTEIN"/>
    <property type="match status" value="1"/>
</dbReference>
<accession>A0A7W7EV22</accession>
<evidence type="ECO:0000259" key="3">
    <source>
        <dbReference type="Pfam" id="PF13193"/>
    </source>
</evidence>
<comment type="caution">
    <text evidence="4">The sequence shown here is derived from an EMBL/GenBank/DDBJ whole genome shotgun (WGS) entry which is preliminary data.</text>
</comment>
<dbReference type="SUPFAM" id="SSF56801">
    <property type="entry name" value="Acetyl-CoA synthetase-like"/>
    <property type="match status" value="1"/>
</dbReference>
<gene>
    <name evidence="4" type="ORF">GGR37_001089</name>
</gene>
<evidence type="ECO:0000256" key="1">
    <source>
        <dbReference type="SAM" id="MobiDB-lite"/>
    </source>
</evidence>
<dbReference type="AlphaFoldDB" id="A0A7W7EV22"/>
<name>A0A7W7EV22_9SPHN</name>
<dbReference type="Pfam" id="PF00501">
    <property type="entry name" value="AMP-binding"/>
    <property type="match status" value="1"/>
</dbReference>
<organism evidence="4 5">
    <name type="scientific">Novosphingobium taihuense</name>
    <dbReference type="NCBI Taxonomy" id="260085"/>
    <lineage>
        <taxon>Bacteria</taxon>
        <taxon>Pseudomonadati</taxon>
        <taxon>Pseudomonadota</taxon>
        <taxon>Alphaproteobacteria</taxon>
        <taxon>Sphingomonadales</taxon>
        <taxon>Sphingomonadaceae</taxon>
        <taxon>Novosphingobium</taxon>
    </lineage>
</organism>
<evidence type="ECO:0000313" key="5">
    <source>
        <dbReference type="Proteomes" id="UP000538566"/>
    </source>
</evidence>
<proteinExistence type="predicted"/>
<dbReference type="Pfam" id="PF13193">
    <property type="entry name" value="AMP-binding_C"/>
    <property type="match status" value="1"/>
</dbReference>
<protein>
    <submittedName>
        <fullName evidence="4">Acyl-CoA synthetase (AMP-forming)/AMP-acid ligase II</fullName>
    </submittedName>
</protein>
<dbReference type="InterPro" id="IPR000873">
    <property type="entry name" value="AMP-dep_synth/lig_dom"/>
</dbReference>
<reference evidence="4 5" key="1">
    <citation type="submission" date="2020-08" db="EMBL/GenBank/DDBJ databases">
        <title>Genomic Encyclopedia of Type Strains, Phase IV (KMG-IV): sequencing the most valuable type-strain genomes for metagenomic binning, comparative biology and taxonomic classification.</title>
        <authorList>
            <person name="Goeker M."/>
        </authorList>
    </citation>
    <scope>NUCLEOTIDE SEQUENCE [LARGE SCALE GENOMIC DNA]</scope>
    <source>
        <strain evidence="4 5">DSM 17507</strain>
    </source>
</reference>